<organism evidence="5 6">
    <name type="scientific">Halomonas llamarensis</name>
    <dbReference type="NCBI Taxonomy" id="2945104"/>
    <lineage>
        <taxon>Bacteria</taxon>
        <taxon>Pseudomonadati</taxon>
        <taxon>Pseudomonadota</taxon>
        <taxon>Gammaproteobacteria</taxon>
        <taxon>Oceanospirillales</taxon>
        <taxon>Halomonadaceae</taxon>
        <taxon>Halomonas</taxon>
    </lineage>
</organism>
<evidence type="ECO:0000259" key="4">
    <source>
        <dbReference type="Pfam" id="PF13407"/>
    </source>
</evidence>
<feature type="signal peptide" evidence="3">
    <location>
        <begin position="1"/>
        <end position="24"/>
    </location>
</feature>
<evidence type="ECO:0000256" key="2">
    <source>
        <dbReference type="ARBA" id="ARBA00007639"/>
    </source>
</evidence>
<comment type="similarity">
    <text evidence="2">Belongs to the bacterial solute-binding protein 2 family.</text>
</comment>
<dbReference type="InterPro" id="IPR028082">
    <property type="entry name" value="Peripla_BP_I"/>
</dbReference>
<dbReference type="CDD" id="cd06312">
    <property type="entry name" value="PBP1_ABC_sugar_binding-like"/>
    <property type="match status" value="1"/>
</dbReference>
<accession>A0ABT0SVF0</accession>
<evidence type="ECO:0000313" key="6">
    <source>
        <dbReference type="Proteomes" id="UP001165308"/>
    </source>
</evidence>
<dbReference type="PANTHER" id="PTHR30036:SF7">
    <property type="entry name" value="ABC TRANSPORTER PERIPLASMIC-BINDING PROTEIN YPHF"/>
    <property type="match status" value="1"/>
</dbReference>
<dbReference type="RefSeq" id="WP_250083872.1">
    <property type="nucleotide sequence ID" value="NZ_JAMJPJ010000038.1"/>
</dbReference>
<dbReference type="InterPro" id="IPR025997">
    <property type="entry name" value="SBP_2_dom"/>
</dbReference>
<dbReference type="Proteomes" id="UP001165308">
    <property type="component" value="Unassembled WGS sequence"/>
</dbReference>
<proteinExistence type="inferred from homology"/>
<dbReference type="SUPFAM" id="SSF53822">
    <property type="entry name" value="Periplasmic binding protein-like I"/>
    <property type="match status" value="1"/>
</dbReference>
<dbReference type="PANTHER" id="PTHR30036">
    <property type="entry name" value="D-XYLOSE-BINDING PERIPLASMIC PROTEIN"/>
    <property type="match status" value="1"/>
</dbReference>
<feature type="chain" id="PRO_5045641497" evidence="3">
    <location>
        <begin position="25"/>
        <end position="316"/>
    </location>
</feature>
<protein>
    <submittedName>
        <fullName evidence="5">Sugar ABC transporter substrate-binding protein</fullName>
    </submittedName>
</protein>
<sequence>MARLSQWLLASVATTALMAGAAQAQETAEEENRFVMVTHGVPSDPFWSVVKNGAEAAADLVGAELEYRAPSTFDMAKMQQLVQAAVASQPDGLILSFTDENALGSVVQDAVDNGIPVITINSGGDVSNDYGARLHIGQSEYEAGKQAAERMQETGVEKGVCVNHEQGNQGLDQRCDGFVDGFDGNADQLATTYDPTNIRNAIVAYLNQNSDVRGVLTLSALAADPMIKAMREQGATDAFTLGTFDLSPGILEALDAGDLDFAIDQQQYMQGYLPVMFLDQFAKNGLLPAGDIATGPGFVTQENAAQVIELSSQGIR</sequence>
<reference evidence="5" key="1">
    <citation type="submission" date="2022-05" db="EMBL/GenBank/DDBJ databases">
        <title>Halomonas geminus sp. nov. and Halomonas llamarensis sp. nov. isolated from high-altitude salars of the Atacama Desert.</title>
        <authorList>
            <person name="Hintersatz C."/>
            <person name="Rojas L.A."/>
            <person name="Wei T.-S."/>
            <person name="Kutschke S."/>
            <person name="Lehmann F."/>
            <person name="Jain R."/>
            <person name="Pollmann K."/>
        </authorList>
    </citation>
    <scope>NUCLEOTIDE SEQUENCE</scope>
    <source>
        <strain evidence="5">ATCHA</strain>
    </source>
</reference>
<dbReference type="Gene3D" id="3.40.50.2300">
    <property type="match status" value="2"/>
</dbReference>
<keyword evidence="3" id="KW-0732">Signal</keyword>
<dbReference type="EMBL" id="JAMJPJ010000038">
    <property type="protein sequence ID" value="MCL7931430.1"/>
    <property type="molecule type" value="Genomic_DNA"/>
</dbReference>
<evidence type="ECO:0000256" key="3">
    <source>
        <dbReference type="SAM" id="SignalP"/>
    </source>
</evidence>
<evidence type="ECO:0000256" key="1">
    <source>
        <dbReference type="ARBA" id="ARBA00004418"/>
    </source>
</evidence>
<name>A0ABT0SVF0_9GAMM</name>
<feature type="domain" description="Periplasmic binding protein" evidence="4">
    <location>
        <begin position="42"/>
        <end position="283"/>
    </location>
</feature>
<dbReference type="InterPro" id="IPR050555">
    <property type="entry name" value="Bact_Solute-Bind_Prot2"/>
</dbReference>
<gene>
    <name evidence="5" type="ORF">M8006_15830</name>
</gene>
<evidence type="ECO:0000313" key="5">
    <source>
        <dbReference type="EMBL" id="MCL7931430.1"/>
    </source>
</evidence>
<dbReference type="Pfam" id="PF13407">
    <property type="entry name" value="Peripla_BP_4"/>
    <property type="match status" value="1"/>
</dbReference>
<keyword evidence="6" id="KW-1185">Reference proteome</keyword>
<comment type="caution">
    <text evidence="5">The sequence shown here is derived from an EMBL/GenBank/DDBJ whole genome shotgun (WGS) entry which is preliminary data.</text>
</comment>
<comment type="subcellular location">
    <subcellularLocation>
        <location evidence="1">Periplasm</location>
    </subcellularLocation>
</comment>